<comment type="caution">
    <text evidence="1">The sequence shown here is derived from an EMBL/GenBank/DDBJ whole genome shotgun (WGS) entry which is preliminary data.</text>
</comment>
<proteinExistence type="predicted"/>
<protein>
    <submittedName>
        <fullName evidence="1">Uncharacterized protein</fullName>
    </submittedName>
</protein>
<gene>
    <name evidence="1" type="ORF">HHK36_019564</name>
</gene>
<accession>A0A835DCV7</accession>
<evidence type="ECO:0000313" key="1">
    <source>
        <dbReference type="EMBL" id="KAF8395614.1"/>
    </source>
</evidence>
<sequence>MLVDFSSYSMELHDRSQGHCFFRSVSLCFVENALSFRSLENALSFRSLENALASWLKAAKGVDLFASLLILYSLRDDDIVRGDPAKEKDDGATFSQE</sequence>
<organism evidence="1 2">
    <name type="scientific">Tetracentron sinense</name>
    <name type="common">Spur-leaf</name>
    <dbReference type="NCBI Taxonomy" id="13715"/>
    <lineage>
        <taxon>Eukaryota</taxon>
        <taxon>Viridiplantae</taxon>
        <taxon>Streptophyta</taxon>
        <taxon>Embryophyta</taxon>
        <taxon>Tracheophyta</taxon>
        <taxon>Spermatophyta</taxon>
        <taxon>Magnoliopsida</taxon>
        <taxon>Trochodendrales</taxon>
        <taxon>Trochodendraceae</taxon>
        <taxon>Tetracentron</taxon>
    </lineage>
</organism>
<dbReference type="AlphaFoldDB" id="A0A835DCV7"/>
<dbReference type="Proteomes" id="UP000655225">
    <property type="component" value="Unassembled WGS sequence"/>
</dbReference>
<name>A0A835DCV7_TETSI</name>
<evidence type="ECO:0000313" key="2">
    <source>
        <dbReference type="Proteomes" id="UP000655225"/>
    </source>
</evidence>
<reference evidence="1 2" key="1">
    <citation type="submission" date="2020-04" db="EMBL/GenBank/DDBJ databases">
        <title>Plant Genome Project.</title>
        <authorList>
            <person name="Zhang R.-G."/>
        </authorList>
    </citation>
    <scope>NUCLEOTIDE SEQUENCE [LARGE SCALE GENOMIC DNA]</scope>
    <source>
        <strain evidence="1">YNK0</strain>
        <tissue evidence="1">Leaf</tissue>
    </source>
</reference>
<keyword evidence="2" id="KW-1185">Reference proteome</keyword>
<dbReference type="EMBL" id="JABCRI010000013">
    <property type="protein sequence ID" value="KAF8395614.1"/>
    <property type="molecule type" value="Genomic_DNA"/>
</dbReference>